<dbReference type="Proteomes" id="UP000821845">
    <property type="component" value="Chromosome 10"/>
</dbReference>
<comment type="caution">
    <text evidence="1">The sequence shown here is derived from an EMBL/GenBank/DDBJ whole genome shotgun (WGS) entry which is preliminary data.</text>
</comment>
<dbReference type="EMBL" id="CM023490">
    <property type="protein sequence ID" value="KAH6943256.1"/>
    <property type="molecule type" value="Genomic_DNA"/>
</dbReference>
<reference evidence="1" key="1">
    <citation type="submission" date="2020-05" db="EMBL/GenBank/DDBJ databases">
        <title>Large-scale comparative analyses of tick genomes elucidate their genetic diversity and vector capacities.</title>
        <authorList>
            <person name="Jia N."/>
            <person name="Wang J."/>
            <person name="Shi W."/>
            <person name="Du L."/>
            <person name="Sun Y."/>
            <person name="Zhan W."/>
            <person name="Jiang J."/>
            <person name="Wang Q."/>
            <person name="Zhang B."/>
            <person name="Ji P."/>
            <person name="Sakyi L.B."/>
            <person name="Cui X."/>
            <person name="Yuan T."/>
            <person name="Jiang B."/>
            <person name="Yang W."/>
            <person name="Lam T.T.-Y."/>
            <person name="Chang Q."/>
            <person name="Ding S."/>
            <person name="Wang X."/>
            <person name="Zhu J."/>
            <person name="Ruan X."/>
            <person name="Zhao L."/>
            <person name="Wei J."/>
            <person name="Que T."/>
            <person name="Du C."/>
            <person name="Cheng J."/>
            <person name="Dai P."/>
            <person name="Han X."/>
            <person name="Huang E."/>
            <person name="Gao Y."/>
            <person name="Liu J."/>
            <person name="Shao H."/>
            <person name="Ye R."/>
            <person name="Li L."/>
            <person name="Wei W."/>
            <person name="Wang X."/>
            <person name="Wang C."/>
            <person name="Yang T."/>
            <person name="Huo Q."/>
            <person name="Li W."/>
            <person name="Guo W."/>
            <person name="Chen H."/>
            <person name="Zhou L."/>
            <person name="Ni X."/>
            <person name="Tian J."/>
            <person name="Zhou Y."/>
            <person name="Sheng Y."/>
            <person name="Liu T."/>
            <person name="Pan Y."/>
            <person name="Xia L."/>
            <person name="Li J."/>
            <person name="Zhao F."/>
            <person name="Cao W."/>
        </authorList>
    </citation>
    <scope>NUCLEOTIDE SEQUENCE</scope>
    <source>
        <strain evidence="1">Hyas-2018</strain>
    </source>
</reference>
<proteinExistence type="predicted"/>
<accession>A0ACB7TAH5</accession>
<protein>
    <submittedName>
        <fullName evidence="1">Uncharacterized protein</fullName>
    </submittedName>
</protein>
<name>A0ACB7TAH5_HYAAI</name>
<evidence type="ECO:0000313" key="2">
    <source>
        <dbReference type="Proteomes" id="UP000821845"/>
    </source>
</evidence>
<evidence type="ECO:0000313" key="1">
    <source>
        <dbReference type="EMBL" id="KAH6943256.1"/>
    </source>
</evidence>
<keyword evidence="2" id="KW-1185">Reference proteome</keyword>
<sequence length="396" mass="43825">MEDLKCGLAGFGRGVYDSIAGIGVVVTLQAEQKKTAARRAADAASQPVTTLARRRAQALASEASSPTVEQLVMIAATPHITQLQKHPSSPASPLRTSREEPLLIYRICQCCLLNGGVFLCSILSFDFLLLPAVQALIVLLFGNSQGSSADSIWTWLQPLLVCTFQALWVLPLFLLSKVVNSLWFQDIADIAFRYITGGNQRFLPSLSRILSDVLFSVLVQTLFLFQSLLVGALPIGRLGELVSLVHLSLLYSLYAFEYIWFSRGWELHRRLSFIEDNWPYFVGFGLPLAVITSWFESYFLSGCFFSLLFPLFILSAHGVTPATGTARFPLQLFSPSIWVSNAIFHRVTANCPTKPVVRPTVPRQKRSSVTRELHKKSASKSASPRASRQRTAITPS</sequence>
<gene>
    <name evidence="1" type="ORF">HPB50_017982</name>
</gene>
<organism evidence="1 2">
    <name type="scientific">Hyalomma asiaticum</name>
    <name type="common">Tick</name>
    <dbReference type="NCBI Taxonomy" id="266040"/>
    <lineage>
        <taxon>Eukaryota</taxon>
        <taxon>Metazoa</taxon>
        <taxon>Ecdysozoa</taxon>
        <taxon>Arthropoda</taxon>
        <taxon>Chelicerata</taxon>
        <taxon>Arachnida</taxon>
        <taxon>Acari</taxon>
        <taxon>Parasitiformes</taxon>
        <taxon>Ixodida</taxon>
        <taxon>Ixodoidea</taxon>
        <taxon>Ixodidae</taxon>
        <taxon>Hyalomminae</taxon>
        <taxon>Hyalomma</taxon>
    </lineage>
</organism>